<feature type="domain" description="Mannitol dehydrogenase N-terminal" evidence="3">
    <location>
        <begin position="40"/>
        <end position="307"/>
    </location>
</feature>
<evidence type="ECO:0000256" key="1">
    <source>
        <dbReference type="ARBA" id="ARBA00023002"/>
    </source>
</evidence>
<sequence>MNLNQASLKDKALWEKAGITLPQFDRDEMIRKTTEAPVWIHFGAGNIFRGFPAALQQNLLNKGLCDKGIVVAEGFDCEIIDKAYKPFDNLSLLVVLKADGSIDKEVIASVAQSLRAGTDDQDDWNTLVSYFRNPSLQMVSFTITEKGYGLTNSAGQYLPFVEQDFARKTEIPQGMMGKLTLLCYERYKAGALPIALVSMDNCSHNGEKLQTSVMATAEKWLENGFVDDGFLAYLKDESKVSFPWSMIDKITPRPDPNVQEMLKECGFDDTDIIITSRNTYTAAFVNAEEAQYLVVEDKFPNGRPPLEESGLIFTDRDTVNMTEKMKVCTCLNPLHTTLAIYGCLLGHKRIFEEMRDDVLKRMIERIGYDEGLPVVVDPKIIRPIDFIREVLEVRLPNPFMPDTPQRIACDTSQKLSIRFGETIKAYQRDPNLDVHSLKLIPLVFAGWCRYLMGIGDDGEPFEISPDPLLGELQPHFAGVKLGDKGPFHDLLQPILSNANLFGVDLYEAGLGELTESYFAELVAGKGAVRATLEKYVLG</sequence>
<evidence type="ECO:0000313" key="5">
    <source>
        <dbReference type="EMBL" id="HIR57310.1"/>
    </source>
</evidence>
<accession>A0A9D1J1K9</accession>
<dbReference type="PANTHER" id="PTHR43362:SF1">
    <property type="entry name" value="MANNITOL DEHYDROGENASE 2-RELATED"/>
    <property type="match status" value="1"/>
</dbReference>
<organism evidence="5 6">
    <name type="scientific">Candidatus Gallacutalibacter pullicola</name>
    <dbReference type="NCBI Taxonomy" id="2840830"/>
    <lineage>
        <taxon>Bacteria</taxon>
        <taxon>Bacillati</taxon>
        <taxon>Bacillota</taxon>
        <taxon>Clostridia</taxon>
        <taxon>Eubacteriales</taxon>
        <taxon>Candidatus Gallacutalibacter</taxon>
    </lineage>
</organism>
<feature type="domain" description="Mannitol dehydrogenase C-terminal" evidence="4">
    <location>
        <begin position="323"/>
        <end position="474"/>
    </location>
</feature>
<dbReference type="Pfam" id="PF01232">
    <property type="entry name" value="Mannitol_dh"/>
    <property type="match status" value="1"/>
</dbReference>
<evidence type="ECO:0000259" key="3">
    <source>
        <dbReference type="Pfam" id="PF01232"/>
    </source>
</evidence>
<comment type="catalytic activity">
    <reaction evidence="2">
        <text>D-mannitol 1-phosphate + NAD(+) = beta-D-fructose 6-phosphate + NADH + H(+)</text>
        <dbReference type="Rhea" id="RHEA:19661"/>
        <dbReference type="ChEBI" id="CHEBI:15378"/>
        <dbReference type="ChEBI" id="CHEBI:57540"/>
        <dbReference type="ChEBI" id="CHEBI:57634"/>
        <dbReference type="ChEBI" id="CHEBI:57945"/>
        <dbReference type="ChEBI" id="CHEBI:61381"/>
        <dbReference type="EC" id="1.1.1.17"/>
    </reaction>
</comment>
<keyword evidence="1" id="KW-0560">Oxidoreductase</keyword>
<comment type="caution">
    <text evidence="5">The sequence shown here is derived from an EMBL/GenBank/DDBJ whole genome shotgun (WGS) entry which is preliminary data.</text>
</comment>
<dbReference type="InterPro" id="IPR008927">
    <property type="entry name" value="6-PGluconate_DH-like_C_sf"/>
</dbReference>
<dbReference type="InterPro" id="IPR013118">
    <property type="entry name" value="Mannitol_DH_C"/>
</dbReference>
<name>A0A9D1J1K9_9FIRM</name>
<evidence type="ECO:0000259" key="4">
    <source>
        <dbReference type="Pfam" id="PF08125"/>
    </source>
</evidence>
<protein>
    <submittedName>
        <fullName evidence="5">Mannitol dehydrogenase family protein</fullName>
    </submittedName>
</protein>
<proteinExistence type="predicted"/>
<reference evidence="5" key="1">
    <citation type="submission" date="2020-10" db="EMBL/GenBank/DDBJ databases">
        <authorList>
            <person name="Gilroy R."/>
        </authorList>
    </citation>
    <scope>NUCLEOTIDE SEQUENCE</scope>
    <source>
        <strain evidence="5">ChiSjej1B19-7085</strain>
    </source>
</reference>
<dbReference type="EMBL" id="DVHF01000077">
    <property type="protein sequence ID" value="HIR57310.1"/>
    <property type="molecule type" value="Genomic_DNA"/>
</dbReference>
<evidence type="ECO:0000256" key="2">
    <source>
        <dbReference type="ARBA" id="ARBA00048615"/>
    </source>
</evidence>
<dbReference type="Gene3D" id="1.10.1040.10">
    <property type="entry name" value="N-(1-d-carboxylethyl)-l-norvaline Dehydrogenase, domain 2"/>
    <property type="match status" value="1"/>
</dbReference>
<dbReference type="InterPro" id="IPR050988">
    <property type="entry name" value="Mannitol_DH/Oxidoreductase"/>
</dbReference>
<dbReference type="Pfam" id="PF08125">
    <property type="entry name" value="Mannitol_dh_C"/>
    <property type="match status" value="1"/>
</dbReference>
<dbReference type="SUPFAM" id="SSF48179">
    <property type="entry name" value="6-phosphogluconate dehydrogenase C-terminal domain-like"/>
    <property type="match status" value="1"/>
</dbReference>
<dbReference type="SUPFAM" id="SSF51735">
    <property type="entry name" value="NAD(P)-binding Rossmann-fold domains"/>
    <property type="match status" value="1"/>
</dbReference>
<dbReference type="Proteomes" id="UP000886785">
    <property type="component" value="Unassembled WGS sequence"/>
</dbReference>
<reference evidence="5" key="2">
    <citation type="journal article" date="2021" name="PeerJ">
        <title>Extensive microbial diversity within the chicken gut microbiome revealed by metagenomics and culture.</title>
        <authorList>
            <person name="Gilroy R."/>
            <person name="Ravi A."/>
            <person name="Getino M."/>
            <person name="Pursley I."/>
            <person name="Horton D.L."/>
            <person name="Alikhan N.F."/>
            <person name="Baker D."/>
            <person name="Gharbi K."/>
            <person name="Hall N."/>
            <person name="Watson M."/>
            <person name="Adriaenssens E.M."/>
            <person name="Foster-Nyarko E."/>
            <person name="Jarju S."/>
            <person name="Secka A."/>
            <person name="Antonio M."/>
            <person name="Oren A."/>
            <person name="Chaudhuri R.R."/>
            <person name="La Ragione R."/>
            <person name="Hildebrand F."/>
            <person name="Pallen M.J."/>
        </authorList>
    </citation>
    <scope>NUCLEOTIDE SEQUENCE</scope>
    <source>
        <strain evidence="5">ChiSjej1B19-7085</strain>
    </source>
</reference>
<dbReference type="PANTHER" id="PTHR43362">
    <property type="entry name" value="MANNITOL DEHYDROGENASE DSF1-RELATED"/>
    <property type="match status" value="1"/>
</dbReference>
<dbReference type="GO" id="GO:0008926">
    <property type="term" value="F:mannitol-1-phosphate 5-dehydrogenase activity"/>
    <property type="evidence" value="ECO:0007669"/>
    <property type="project" value="UniProtKB-EC"/>
</dbReference>
<dbReference type="Gene3D" id="3.40.50.720">
    <property type="entry name" value="NAD(P)-binding Rossmann-like Domain"/>
    <property type="match status" value="1"/>
</dbReference>
<dbReference type="InterPro" id="IPR036291">
    <property type="entry name" value="NAD(P)-bd_dom_sf"/>
</dbReference>
<evidence type="ECO:0000313" key="6">
    <source>
        <dbReference type="Proteomes" id="UP000886785"/>
    </source>
</evidence>
<gene>
    <name evidence="5" type="ORF">IAA54_06550</name>
</gene>
<dbReference type="InterPro" id="IPR013131">
    <property type="entry name" value="Mannitol_DH_N"/>
</dbReference>
<dbReference type="AlphaFoldDB" id="A0A9D1J1K9"/>
<dbReference type="InterPro" id="IPR013328">
    <property type="entry name" value="6PGD_dom2"/>
</dbReference>